<evidence type="ECO:0000256" key="7">
    <source>
        <dbReference type="ARBA" id="ARBA00022605"/>
    </source>
</evidence>
<dbReference type="PIRSF" id="PIRSF038945">
    <property type="entry name" value="Thr_synthase"/>
    <property type="match status" value="1"/>
</dbReference>
<dbReference type="GO" id="GO:0004795">
    <property type="term" value="F:threonine synthase activity"/>
    <property type="evidence" value="ECO:0007669"/>
    <property type="project" value="UniProtKB-EC"/>
</dbReference>
<dbReference type="RefSeq" id="WP_359268955.1">
    <property type="nucleotide sequence ID" value="NZ_JBEZNA010000006.1"/>
</dbReference>
<dbReference type="InterPro" id="IPR036052">
    <property type="entry name" value="TrpB-like_PALP_sf"/>
</dbReference>
<dbReference type="InterPro" id="IPR050147">
    <property type="entry name" value="Ser/Thr_Dehydratase"/>
</dbReference>
<comment type="catalytic activity">
    <reaction evidence="11 13">
        <text>O-phospho-L-homoserine + H2O = L-threonine + phosphate</text>
        <dbReference type="Rhea" id="RHEA:10840"/>
        <dbReference type="ChEBI" id="CHEBI:15377"/>
        <dbReference type="ChEBI" id="CHEBI:43474"/>
        <dbReference type="ChEBI" id="CHEBI:57590"/>
        <dbReference type="ChEBI" id="CHEBI:57926"/>
        <dbReference type="EC" id="4.2.3.1"/>
    </reaction>
</comment>
<evidence type="ECO:0000256" key="3">
    <source>
        <dbReference type="ARBA" id="ARBA00004979"/>
    </source>
</evidence>
<proteinExistence type="inferred from homology"/>
<feature type="domain" description="Rhodanese" evidence="14">
    <location>
        <begin position="81"/>
        <end position="124"/>
    </location>
</feature>
<dbReference type="EMBL" id="JBEZNA010000006">
    <property type="protein sequence ID" value="MEU9576566.1"/>
    <property type="molecule type" value="Genomic_DNA"/>
</dbReference>
<evidence type="ECO:0000256" key="6">
    <source>
        <dbReference type="ARBA" id="ARBA00018679"/>
    </source>
</evidence>
<dbReference type="PANTHER" id="PTHR48078">
    <property type="entry name" value="THREONINE DEHYDRATASE, MITOCHONDRIAL-RELATED"/>
    <property type="match status" value="1"/>
</dbReference>
<dbReference type="PROSITE" id="PS00165">
    <property type="entry name" value="DEHYDRATASE_SER_THR"/>
    <property type="match status" value="1"/>
</dbReference>
<dbReference type="PANTHER" id="PTHR48078:SF6">
    <property type="entry name" value="L-THREONINE DEHYDRATASE CATABOLIC TDCB"/>
    <property type="match status" value="1"/>
</dbReference>
<comment type="function">
    <text evidence="2 13">Catalyzes the gamma-elimination of phosphate from L-phosphohomoserine and the beta-addition of water to produce L-threonine.</text>
</comment>
<evidence type="ECO:0000256" key="10">
    <source>
        <dbReference type="ARBA" id="ARBA00023239"/>
    </source>
</evidence>
<dbReference type="InterPro" id="IPR001926">
    <property type="entry name" value="TrpB-like_PALP"/>
</dbReference>
<comment type="similarity">
    <text evidence="4 13">Belongs to the threonine synthase family.</text>
</comment>
<evidence type="ECO:0000256" key="13">
    <source>
        <dbReference type="PIRNR" id="PIRNR038945"/>
    </source>
</evidence>
<keyword evidence="10 13" id="KW-0456">Lyase</keyword>
<dbReference type="NCBIfam" id="TIGR00260">
    <property type="entry name" value="thrC"/>
    <property type="match status" value="1"/>
</dbReference>
<reference evidence="15 16" key="1">
    <citation type="submission" date="2024-06" db="EMBL/GenBank/DDBJ databases">
        <title>The Natural Products Discovery Center: Release of the First 8490 Sequenced Strains for Exploring Actinobacteria Biosynthetic Diversity.</title>
        <authorList>
            <person name="Kalkreuter E."/>
            <person name="Kautsar S.A."/>
            <person name="Yang D."/>
            <person name="Bader C.D."/>
            <person name="Teijaro C.N."/>
            <person name="Fluegel L."/>
            <person name="Davis C.M."/>
            <person name="Simpson J.R."/>
            <person name="Lauterbach L."/>
            <person name="Steele A.D."/>
            <person name="Gui C."/>
            <person name="Meng S."/>
            <person name="Li G."/>
            <person name="Viehrig K."/>
            <person name="Ye F."/>
            <person name="Su P."/>
            <person name="Kiefer A.F."/>
            <person name="Nichols A."/>
            <person name="Cepeda A.J."/>
            <person name="Yan W."/>
            <person name="Fan B."/>
            <person name="Jiang Y."/>
            <person name="Adhikari A."/>
            <person name="Zheng C.-J."/>
            <person name="Schuster L."/>
            <person name="Cowan T.M."/>
            <person name="Smanski M.J."/>
            <person name="Chevrette M.G."/>
            <person name="De Carvalho L.P.S."/>
            <person name="Shen B."/>
        </authorList>
    </citation>
    <scope>NUCLEOTIDE SEQUENCE [LARGE SCALE GENOMIC DNA]</scope>
    <source>
        <strain evidence="15 16">NPDC048117</strain>
    </source>
</reference>
<dbReference type="PROSITE" id="PS50206">
    <property type="entry name" value="RHODANESE_3"/>
    <property type="match status" value="1"/>
</dbReference>
<dbReference type="InterPro" id="IPR004450">
    <property type="entry name" value="Thr_synthase-like"/>
</dbReference>
<evidence type="ECO:0000313" key="15">
    <source>
        <dbReference type="EMBL" id="MEU9576566.1"/>
    </source>
</evidence>
<evidence type="ECO:0000313" key="16">
    <source>
        <dbReference type="Proteomes" id="UP001551584"/>
    </source>
</evidence>
<sequence length="354" mass="37079">MTPWQGLIDSGYRSRLPVTDRTPAVSLHEGNTPLLRSRYLSRLTGCDVRLKNEGANPTGSFKDRGMTVAISRAAEEGVEAVVCASTGNTSASAAAYAARAGLTSVVLVPRGHVALGKLGQTVRHGARIVEVDGTFDDCLRIARELAARHPVALVNSVGNELRLSGQRTVAYEIVDALGDAPDVHCLPVGNGGNITATWQGYRAYRAEGPATRLPRMWGFQAVGAAPLVHGEPVLRPETLASAIRVGDPATWQGAVTARDESGGLIGAVTDEQIFAAYRLLARHDGVFVEPASAAGVAGLLDRHRRGLLDPGQTVVVTLTGNGLKDQDSALRDGCPTTATGSSAAEVARALRLAD</sequence>
<protein>
    <recommendedName>
        <fullName evidence="6 12">Threonine synthase</fullName>
        <ecNumber evidence="5 12">4.2.3.1</ecNumber>
    </recommendedName>
</protein>
<comment type="caution">
    <text evidence="15">The sequence shown here is derived from an EMBL/GenBank/DDBJ whole genome shotgun (WGS) entry which is preliminary data.</text>
</comment>
<keyword evidence="8 13" id="KW-0791">Threonine biosynthesis</keyword>
<organism evidence="15 16">
    <name type="scientific">Streptomyces chilikensis</name>
    <dbReference type="NCBI Taxonomy" id="1194079"/>
    <lineage>
        <taxon>Bacteria</taxon>
        <taxon>Bacillati</taxon>
        <taxon>Actinomycetota</taxon>
        <taxon>Actinomycetes</taxon>
        <taxon>Kitasatosporales</taxon>
        <taxon>Streptomycetaceae</taxon>
        <taxon>Streptomyces</taxon>
    </lineage>
</organism>
<accession>A0ABV3EK92</accession>
<comment type="cofactor">
    <cofactor evidence="1 13">
        <name>pyridoxal 5'-phosphate</name>
        <dbReference type="ChEBI" id="CHEBI:597326"/>
    </cofactor>
</comment>
<dbReference type="CDD" id="cd01563">
    <property type="entry name" value="Thr-synth_1"/>
    <property type="match status" value="1"/>
</dbReference>
<dbReference type="InterPro" id="IPR001763">
    <property type="entry name" value="Rhodanese-like_dom"/>
</dbReference>
<keyword evidence="7 13" id="KW-0028">Amino-acid biosynthesis</keyword>
<evidence type="ECO:0000256" key="12">
    <source>
        <dbReference type="NCBIfam" id="TIGR00260"/>
    </source>
</evidence>
<dbReference type="InterPro" id="IPR026260">
    <property type="entry name" value="Thr_Synthase_bac/arc"/>
</dbReference>
<dbReference type="EC" id="4.2.3.1" evidence="5 12"/>
<comment type="pathway">
    <text evidence="3 13">Amino-acid biosynthesis; L-threonine biosynthesis; L-threonine from L-aspartate: step 5/5.</text>
</comment>
<evidence type="ECO:0000256" key="8">
    <source>
        <dbReference type="ARBA" id="ARBA00022697"/>
    </source>
</evidence>
<evidence type="ECO:0000256" key="2">
    <source>
        <dbReference type="ARBA" id="ARBA00003648"/>
    </source>
</evidence>
<keyword evidence="9 13" id="KW-0663">Pyridoxal phosphate</keyword>
<dbReference type="SUPFAM" id="SSF53686">
    <property type="entry name" value="Tryptophan synthase beta subunit-like PLP-dependent enzymes"/>
    <property type="match status" value="1"/>
</dbReference>
<keyword evidence="16" id="KW-1185">Reference proteome</keyword>
<evidence type="ECO:0000259" key="14">
    <source>
        <dbReference type="PROSITE" id="PS50206"/>
    </source>
</evidence>
<name>A0ABV3EK92_9ACTN</name>
<evidence type="ECO:0000256" key="4">
    <source>
        <dbReference type="ARBA" id="ARBA00005517"/>
    </source>
</evidence>
<dbReference type="Proteomes" id="UP001551584">
    <property type="component" value="Unassembled WGS sequence"/>
</dbReference>
<dbReference type="InterPro" id="IPR000634">
    <property type="entry name" value="Ser/Thr_deHydtase_PyrdxlP-BS"/>
</dbReference>
<dbReference type="Pfam" id="PF00291">
    <property type="entry name" value="PALP"/>
    <property type="match status" value="1"/>
</dbReference>
<gene>
    <name evidence="15" type="primary">thrC</name>
    <name evidence="15" type="ORF">AB0D95_04670</name>
</gene>
<evidence type="ECO:0000256" key="11">
    <source>
        <dbReference type="ARBA" id="ARBA00049144"/>
    </source>
</evidence>
<evidence type="ECO:0000256" key="5">
    <source>
        <dbReference type="ARBA" id="ARBA00013028"/>
    </source>
</evidence>
<dbReference type="Gene3D" id="3.40.50.1100">
    <property type="match status" value="2"/>
</dbReference>
<evidence type="ECO:0000256" key="1">
    <source>
        <dbReference type="ARBA" id="ARBA00001933"/>
    </source>
</evidence>
<evidence type="ECO:0000256" key="9">
    <source>
        <dbReference type="ARBA" id="ARBA00022898"/>
    </source>
</evidence>